<dbReference type="AlphaFoldDB" id="A0A834NCP9"/>
<feature type="transmembrane region" description="Helical" evidence="12">
    <location>
        <begin position="613"/>
        <end position="636"/>
    </location>
</feature>
<gene>
    <name evidence="13" type="ORF">H0235_014844</name>
</gene>
<organism evidence="13 14">
    <name type="scientific">Vespula pensylvanica</name>
    <name type="common">Western yellow jacket</name>
    <name type="synonym">Wasp</name>
    <dbReference type="NCBI Taxonomy" id="30213"/>
    <lineage>
        <taxon>Eukaryota</taxon>
        <taxon>Metazoa</taxon>
        <taxon>Ecdysozoa</taxon>
        <taxon>Arthropoda</taxon>
        <taxon>Hexapoda</taxon>
        <taxon>Insecta</taxon>
        <taxon>Pterygota</taxon>
        <taxon>Neoptera</taxon>
        <taxon>Endopterygota</taxon>
        <taxon>Hymenoptera</taxon>
        <taxon>Apocrita</taxon>
        <taxon>Aculeata</taxon>
        <taxon>Vespoidea</taxon>
        <taxon>Vespidae</taxon>
        <taxon>Vespinae</taxon>
        <taxon>Vespula</taxon>
    </lineage>
</organism>
<evidence type="ECO:0000256" key="1">
    <source>
        <dbReference type="ARBA" id="ARBA00004141"/>
    </source>
</evidence>
<dbReference type="Pfam" id="PF02949">
    <property type="entry name" value="7tm_6"/>
    <property type="match status" value="2"/>
</dbReference>
<comment type="subunit">
    <text evidence="11">Interacts with Orco. Complexes exist early in the endomembrane system in olfactory sensory neurons (OSNs), coupling these complexes to the conserved ciliary trafficking pathway.</text>
</comment>
<keyword evidence="2" id="KW-0716">Sensory transduction</keyword>
<feature type="transmembrane region" description="Helical" evidence="12">
    <location>
        <begin position="495"/>
        <end position="514"/>
    </location>
</feature>
<dbReference type="GO" id="GO:0005886">
    <property type="term" value="C:plasma membrane"/>
    <property type="evidence" value="ECO:0007669"/>
    <property type="project" value="TreeGrafter"/>
</dbReference>
<keyword evidence="3 12" id="KW-0812">Transmembrane</keyword>
<feature type="transmembrane region" description="Helical" evidence="12">
    <location>
        <begin position="34"/>
        <end position="55"/>
    </location>
</feature>
<dbReference type="EMBL" id="JACSDY010000016">
    <property type="protein sequence ID" value="KAF7404150.1"/>
    <property type="molecule type" value="Genomic_DNA"/>
</dbReference>
<evidence type="ECO:0000256" key="12">
    <source>
        <dbReference type="SAM" id="Phobius"/>
    </source>
</evidence>
<evidence type="ECO:0000256" key="3">
    <source>
        <dbReference type="ARBA" id="ARBA00022692"/>
    </source>
</evidence>
<comment type="function">
    <text evidence="9">Odorant receptor which mediates acceptance or avoidance behavior, depending on its substrates. The odorant receptor repertoire encodes a large collection of odor stimuli that vary widely in identity, intensity, and duration. May form a complex with Orco to form odorant-sensing units, providing sensitive and prolonged odorant signaling and calcium permeability.</text>
</comment>
<dbReference type="PANTHER" id="PTHR21137:SF37">
    <property type="entry name" value="ODORANT RECEPTOR 46A, ISOFORM B-RELATED"/>
    <property type="match status" value="1"/>
</dbReference>
<comment type="caution">
    <text evidence="13">The sequence shown here is derived from an EMBL/GenBank/DDBJ whole genome shotgun (WGS) entry which is preliminary data.</text>
</comment>
<dbReference type="PANTHER" id="PTHR21137">
    <property type="entry name" value="ODORANT RECEPTOR"/>
    <property type="match status" value="1"/>
</dbReference>
<keyword evidence="5 12" id="KW-1133">Transmembrane helix</keyword>
<evidence type="ECO:0000256" key="11">
    <source>
        <dbReference type="ARBA" id="ARBA00038679"/>
    </source>
</evidence>
<proteinExistence type="inferred from homology"/>
<feature type="transmembrane region" description="Helical" evidence="12">
    <location>
        <begin position="648"/>
        <end position="665"/>
    </location>
</feature>
<evidence type="ECO:0000313" key="14">
    <source>
        <dbReference type="Proteomes" id="UP000600918"/>
    </source>
</evidence>
<sequence>MHILPVSFALFTYVGYWRPVNWPKNSFKSYLYNLYTLFMIFVLCLFAFCEIVDAYVDHNVNTFIEKFTLTISVVAVCIKVINLNLRRESVISLINMLLKDDCIPRNSEEQKIKQKFDENAKKITIYCEFLNEATVVFAIISQIVDAVKERILPLANWTPYDHSSNIMFWLSLIHQSVALLVCANASVAHETIISGLMLQICAQLEILGHRVKTLPMLLEMARKNCDNIFHWKREEKRIIRELIEYHLYIYGFATRVNNVFTTMIMLQFSISSIVLCLTVYRMSKAEITSFEFLWAVFYLASMFTQIFLYCWYGNEVILKSMQIGDMFYEMDWTSLRTDIIKILPIVMSRSTKPIEMRSGYVIVLSAQSFTSTGKYSVVMSLALQNLGIINNGKYRKLQSRCFLPAELFYRYKKVSSLSLSQIIGIALNISSDLSEEIYISLTIAVSCLKMLTFKFNHNDVVKLINTLAEEPYKPSDNEEIQIQLKFEKLARLNTNGYTSLIGFSVSSFVFMSLITDLKEKQLTFQVWLPFDSTTPVIYYLTYTQQMLGMTLAGFLNVALDSLICGIFIHICCQIKILENRLMKISNEQEALLKLCVRHHECIYKFADNVNKTFGLIMFIQFFGSTMTVSFTLYQLTKISSTSVEYAKMSLYMYCMLIQIYLYCWYGNLITLKSREIINNIFDINWTRLDNSIKTSLLIMMNRTMNPISLVVMKIFSLNLDSFISIIKTAYSAYNLLQQTQE</sequence>
<reference evidence="13" key="1">
    <citation type="journal article" date="2020" name="G3 (Bethesda)">
        <title>High-Quality Assemblies for Three Invasive Social Wasps from the &lt;i&gt;Vespula&lt;/i&gt; Genus.</title>
        <authorList>
            <person name="Harrop T.W.R."/>
            <person name="Guhlin J."/>
            <person name="McLaughlin G.M."/>
            <person name="Permina E."/>
            <person name="Stockwell P."/>
            <person name="Gilligan J."/>
            <person name="Le Lec M.F."/>
            <person name="Gruber M.A.M."/>
            <person name="Quinn O."/>
            <person name="Lovegrove M."/>
            <person name="Duncan E.J."/>
            <person name="Remnant E.J."/>
            <person name="Van Eeckhoven J."/>
            <person name="Graham B."/>
            <person name="Knapp R.A."/>
            <person name="Langford K.W."/>
            <person name="Kronenberg Z."/>
            <person name="Press M.O."/>
            <person name="Eacker S.M."/>
            <person name="Wilson-Rankin E.E."/>
            <person name="Purcell J."/>
            <person name="Lester P.J."/>
            <person name="Dearden P.K."/>
        </authorList>
    </citation>
    <scope>NUCLEOTIDE SEQUENCE</scope>
    <source>
        <strain evidence="13">Volc-1</strain>
    </source>
</reference>
<comment type="subcellular location">
    <subcellularLocation>
        <location evidence="1">Membrane</location>
        <topology evidence="1">Multi-pass membrane protein</topology>
    </subcellularLocation>
</comment>
<dbReference type="GO" id="GO:0007165">
    <property type="term" value="P:signal transduction"/>
    <property type="evidence" value="ECO:0007669"/>
    <property type="project" value="UniProtKB-KW"/>
</dbReference>
<keyword evidence="8" id="KW-0807">Transducer</keyword>
<keyword evidence="14" id="KW-1185">Reference proteome</keyword>
<evidence type="ECO:0000256" key="10">
    <source>
        <dbReference type="ARBA" id="ARBA00037946"/>
    </source>
</evidence>
<name>A0A834NCP9_VESPE</name>
<evidence type="ECO:0000256" key="2">
    <source>
        <dbReference type="ARBA" id="ARBA00022606"/>
    </source>
</evidence>
<feature type="transmembrane region" description="Helical" evidence="12">
    <location>
        <begin position="292"/>
        <end position="312"/>
    </location>
</feature>
<dbReference type="GO" id="GO:0004984">
    <property type="term" value="F:olfactory receptor activity"/>
    <property type="evidence" value="ECO:0007669"/>
    <property type="project" value="InterPro"/>
</dbReference>
<dbReference type="Proteomes" id="UP000600918">
    <property type="component" value="Unassembled WGS sequence"/>
</dbReference>
<evidence type="ECO:0000256" key="6">
    <source>
        <dbReference type="ARBA" id="ARBA00023136"/>
    </source>
</evidence>
<evidence type="ECO:0000256" key="4">
    <source>
        <dbReference type="ARBA" id="ARBA00022725"/>
    </source>
</evidence>
<protein>
    <submittedName>
        <fullName evidence="13">Uncharacterized protein</fullName>
    </submittedName>
</protein>
<evidence type="ECO:0000256" key="7">
    <source>
        <dbReference type="ARBA" id="ARBA00023170"/>
    </source>
</evidence>
<keyword evidence="6 12" id="KW-0472">Membrane</keyword>
<accession>A0A834NCP9</accession>
<feature type="transmembrane region" description="Helical" evidence="12">
    <location>
        <begin position="551"/>
        <end position="572"/>
    </location>
</feature>
<dbReference type="GO" id="GO:0005549">
    <property type="term" value="F:odorant binding"/>
    <property type="evidence" value="ECO:0007669"/>
    <property type="project" value="InterPro"/>
</dbReference>
<feature type="transmembrane region" description="Helical" evidence="12">
    <location>
        <begin position="259"/>
        <end position="280"/>
    </location>
</feature>
<evidence type="ECO:0000313" key="13">
    <source>
        <dbReference type="EMBL" id="KAF7404150.1"/>
    </source>
</evidence>
<evidence type="ECO:0000256" key="5">
    <source>
        <dbReference type="ARBA" id="ARBA00022989"/>
    </source>
</evidence>
<comment type="similarity">
    <text evidence="10">Belongs to the insect chemoreceptor superfamily. Heteromeric odorant receptor channel (TC 1.A.69) family. Or2a subfamily.</text>
</comment>
<dbReference type="InterPro" id="IPR004117">
    <property type="entry name" value="7tm6_olfct_rcpt"/>
</dbReference>
<evidence type="ECO:0000256" key="8">
    <source>
        <dbReference type="ARBA" id="ARBA00023224"/>
    </source>
</evidence>
<feature type="transmembrane region" description="Helical" evidence="12">
    <location>
        <begin position="67"/>
        <end position="85"/>
    </location>
</feature>
<evidence type="ECO:0000256" key="9">
    <source>
        <dbReference type="ARBA" id="ARBA00037764"/>
    </source>
</evidence>
<keyword evidence="4" id="KW-0552">Olfaction</keyword>
<keyword evidence="7" id="KW-0675">Receptor</keyword>